<evidence type="ECO:0000256" key="2">
    <source>
        <dbReference type="SAM" id="SignalP"/>
    </source>
</evidence>
<accession>A0A0C9QMK2</accession>
<feature type="region of interest" description="Disordered" evidence="1">
    <location>
        <begin position="45"/>
        <end position="85"/>
    </location>
</feature>
<feature type="region of interest" description="Disordered" evidence="1">
    <location>
        <begin position="817"/>
        <end position="844"/>
    </location>
</feature>
<reference evidence="3" key="1">
    <citation type="submission" date="2015-01" db="EMBL/GenBank/DDBJ databases">
        <title>Transcriptome Assembly of Fopius arisanus.</title>
        <authorList>
            <person name="Geib S."/>
        </authorList>
    </citation>
    <scope>NUCLEOTIDE SEQUENCE</scope>
</reference>
<evidence type="ECO:0000256" key="1">
    <source>
        <dbReference type="SAM" id="MobiDB-lite"/>
    </source>
</evidence>
<feature type="compositionally biased region" description="Polar residues" evidence="1">
    <location>
        <begin position="334"/>
        <end position="356"/>
    </location>
</feature>
<feature type="compositionally biased region" description="Basic and acidic residues" evidence="1">
    <location>
        <begin position="767"/>
        <end position="780"/>
    </location>
</feature>
<feature type="region of interest" description="Disordered" evidence="1">
    <location>
        <begin position="566"/>
        <end position="651"/>
    </location>
</feature>
<feature type="signal peptide" evidence="2">
    <location>
        <begin position="1"/>
        <end position="22"/>
    </location>
</feature>
<name>A0A0C9QMK2_9HYME</name>
<protein>
    <submittedName>
        <fullName evidence="3">Uncharacterized protein</fullName>
    </submittedName>
</protein>
<feature type="region of interest" description="Disordered" evidence="1">
    <location>
        <begin position="208"/>
        <end position="246"/>
    </location>
</feature>
<sequence>MYPRFSLSCLILLVCLSCTALARNNGPRPPAPRHHRRRAAALSEFLTPPPPPLQRNRPPQFHQNPPFRQGKILNPTPPPAPQSPGFFARFMGWFNPWSGGPLPQHPPSPQLNHPVLQTPVQHETYGPPQLPQVETRPQQHQRAPSPKAIHSQLPALSGINCHPCDTVPWVPLIGRYAEGAPTIPLDEPHQDLSVPNFYHAPSHEVKIPDFGWEKPPAPPQDPHSQSSNIFNTDFPSPLTGPIPNPHLYPGAMPPLFKAAHWDSAPASTDHNDQLRSSGFGDLPTETSNPQFNLPSNIPPSGSSHTGGDYVDVLPPGAEIASGPELLPPSLPDRNLNSNSFNPSAESTLHPSGSHQVASVSFDTVLDNRQHQNPGTSANENKKTAVNQPTELGTKLSSDGQHIIHIQQSPVIDLSEDTRKQDCKDGNFSQITEDAPVILQNPDGSYGINMSWPNDNSGWISSVSDGGDSAAVSSTIQIAEDHPQVQRGQNNERISDSKVEEKSLLLNILGKAENDSNFGQRIVATQQPHGNHQRVVPLEDRQKIETSTAEESLSGAIIKSYNEFQKEVPPEQSQGTSKPWIDPKDIHQGAGFSASTGTARKMRDEDNHQQGGRRNKQVQLIIPYTSQHTPSPFQDPGRIQSRKVPQSAEVTEEERIHILQTLESLPKLKKLTRPFSASKINTSIDPLRLQKNIDNWTIQEYSRGTTVSTAVPSSPHRLQQSKKIPDEYFTTTEPVATIREAEKAFGNILDGFNFNDLDHEGSASSRVEVPHVHVSSSEKTESSSSEAPGSAPLSSEDLSWEQLPVSISPVSNERVYIVTPQSAKKPSKSKADPSKGKSQGKEISSGQFESIERAYQVLPEAVNNLAVASTGPANIPLWGIMEHEDYAAPNATTTSPKTPVLYLGHSKVSHTRH</sequence>
<gene>
    <name evidence="3" type="ORF">g.34859</name>
</gene>
<evidence type="ECO:0000313" key="3">
    <source>
        <dbReference type="EMBL" id="JAG74501.1"/>
    </source>
</evidence>
<feature type="compositionally biased region" description="Low complexity" evidence="1">
    <location>
        <begin position="781"/>
        <end position="795"/>
    </location>
</feature>
<feature type="compositionally biased region" description="Polar residues" evidence="1">
    <location>
        <begin position="703"/>
        <end position="721"/>
    </location>
</feature>
<feature type="region of interest" description="Disordered" evidence="1">
    <location>
        <begin position="262"/>
        <end position="356"/>
    </location>
</feature>
<organism evidence="3">
    <name type="scientific">Fopius arisanus</name>
    <dbReference type="NCBI Taxonomy" id="64838"/>
    <lineage>
        <taxon>Eukaryota</taxon>
        <taxon>Metazoa</taxon>
        <taxon>Ecdysozoa</taxon>
        <taxon>Arthropoda</taxon>
        <taxon>Hexapoda</taxon>
        <taxon>Insecta</taxon>
        <taxon>Pterygota</taxon>
        <taxon>Neoptera</taxon>
        <taxon>Endopterygota</taxon>
        <taxon>Hymenoptera</taxon>
        <taxon>Apocrita</taxon>
        <taxon>Ichneumonoidea</taxon>
        <taxon>Braconidae</taxon>
        <taxon>Opiinae</taxon>
        <taxon>Fopius</taxon>
    </lineage>
</organism>
<feature type="compositionally biased region" description="Polar residues" evidence="1">
    <location>
        <begin position="284"/>
        <end position="305"/>
    </location>
</feature>
<dbReference type="AlphaFoldDB" id="A0A0C9QMK2"/>
<proteinExistence type="predicted"/>
<feature type="compositionally biased region" description="Polar residues" evidence="1">
    <location>
        <begin position="222"/>
        <end position="234"/>
    </location>
</feature>
<feature type="chain" id="PRO_5002211290" evidence="2">
    <location>
        <begin position="23"/>
        <end position="912"/>
    </location>
</feature>
<feature type="region of interest" description="Disordered" evidence="1">
    <location>
        <begin position="762"/>
        <end position="796"/>
    </location>
</feature>
<keyword evidence="2" id="KW-0732">Signal</keyword>
<dbReference type="EMBL" id="GBYB01004734">
    <property type="protein sequence ID" value="JAG74501.1"/>
    <property type="molecule type" value="Transcribed_RNA"/>
</dbReference>
<feature type="region of interest" description="Disordered" evidence="1">
    <location>
        <begin position="703"/>
        <end position="724"/>
    </location>
</feature>